<evidence type="ECO:0008006" key="3">
    <source>
        <dbReference type="Google" id="ProtNLM"/>
    </source>
</evidence>
<keyword evidence="2" id="KW-1185">Reference proteome</keyword>
<dbReference type="RefSeq" id="XP_003191361.1">
    <property type="nucleotide sequence ID" value="XM_003191313.1"/>
</dbReference>
<dbReference type="HOGENOM" id="CLU_1434390_0_0_1"/>
<dbReference type="VEuPathDB" id="FungiDB:CGB_A3420C"/>
<reference evidence="1 2" key="1">
    <citation type="journal article" date="2011" name="MBio">
        <title>Genome variation in Cryptococcus gattii, an emerging pathogen of immunocompetent hosts.</title>
        <authorList>
            <person name="D'Souza C.A."/>
            <person name="Kronstad J.W."/>
            <person name="Taylor G."/>
            <person name="Warren R."/>
            <person name="Yuen M."/>
            <person name="Hu G."/>
            <person name="Jung W.H."/>
            <person name="Sham A."/>
            <person name="Kidd S.E."/>
            <person name="Tangen K."/>
            <person name="Lee N."/>
            <person name="Zeilmaker T."/>
            <person name="Sawkins J."/>
            <person name="McVicker G."/>
            <person name="Shah S."/>
            <person name="Gnerre S."/>
            <person name="Griggs A."/>
            <person name="Zeng Q."/>
            <person name="Bartlett K."/>
            <person name="Li W."/>
            <person name="Wang X."/>
            <person name="Heitman J."/>
            <person name="Stajich J.E."/>
            <person name="Fraser J.A."/>
            <person name="Meyer W."/>
            <person name="Carter D."/>
            <person name="Schein J."/>
            <person name="Krzywinski M."/>
            <person name="Kwon-Chung K.J."/>
            <person name="Varma A."/>
            <person name="Wang J."/>
            <person name="Brunham R."/>
            <person name="Fyfe M."/>
            <person name="Ouellette B.F."/>
            <person name="Siddiqui A."/>
            <person name="Marra M."/>
            <person name="Jones S."/>
            <person name="Holt R."/>
            <person name="Birren B.W."/>
            <person name="Galagan J.E."/>
            <person name="Cuomo C.A."/>
        </authorList>
    </citation>
    <scope>NUCLEOTIDE SEQUENCE [LARGE SCALE GENOMIC DNA]</scope>
    <source>
        <strain evidence="2">WM276 / ATCC MYA-4071</strain>
    </source>
</reference>
<evidence type="ECO:0000313" key="1">
    <source>
        <dbReference type="EMBL" id="ADV19574.1"/>
    </source>
</evidence>
<gene>
    <name evidence="1" type="ordered locus">CGB_A3420C</name>
</gene>
<accession>E6QZN4</accession>
<reference key="2">
    <citation type="journal article" date="2011" name="MBio">
        <title>Genome variation in Cryptococcus gattii, an emerging pathogen of immunocompetent hosts.</title>
        <authorList>
            <person name="D'Souza C.A."/>
            <person name="Kronstad J.W."/>
            <person name="Taylor G."/>
            <person name="Warren R."/>
            <person name="Yuen M."/>
            <person name="Hu G."/>
            <person name="Jung W.H."/>
            <person name="Sham A."/>
            <person name="Kidd S.E."/>
            <person name="Tangen K."/>
            <person name="Lee N."/>
            <person name="Zeilmaker T."/>
            <person name="Sawkins J."/>
            <person name="McVicker G."/>
            <person name="Shah S."/>
            <person name="Gnerre S."/>
            <person name="Griggs A."/>
            <person name="Zeng Q."/>
            <person name="Bartlett K."/>
            <person name="Li W."/>
            <person name="Wang X."/>
            <person name="Heitman J."/>
            <person name="Stajich J.E."/>
            <person name="Fraser J.A."/>
            <person name="Meyer W."/>
            <person name="Carter D."/>
            <person name="Schein J."/>
            <person name="Krzywinski M."/>
            <person name="Kwong-Chung K.J."/>
            <person name="Varma A."/>
            <person name="Wang J."/>
            <person name="Brunham R."/>
            <person name="Fyfe M."/>
            <person name="Ouellette B.F.F."/>
            <person name="Siddiqui A."/>
            <person name="Marra M."/>
            <person name="Jones S."/>
            <person name="Holt R."/>
            <person name="Birren B.W."/>
            <person name="Galagan J.E."/>
            <person name="Cuomo C.A."/>
        </authorList>
    </citation>
    <scope>NUCLEOTIDE SEQUENCE</scope>
    <source>
        <strain>WM276</strain>
    </source>
</reference>
<dbReference type="EMBL" id="CP000286">
    <property type="protein sequence ID" value="ADV19574.1"/>
    <property type="molecule type" value="Genomic_DNA"/>
</dbReference>
<protein>
    <recommendedName>
        <fullName evidence="3">Retrotransposon gag domain-containing protein</fullName>
    </recommendedName>
</protein>
<dbReference type="GeneID" id="10188276"/>
<dbReference type="KEGG" id="cgi:CGB_A3420C"/>
<evidence type="ECO:0000313" key="2">
    <source>
        <dbReference type="Proteomes" id="UP000007805"/>
    </source>
</evidence>
<sequence length="189" mass="21151">MGKGTEANLEAEVTSTSSETLSHYEALPTYKLNLPTLPPTKDPLIIQNHLDKLAVQFKGLANGRKYDPILLERHKIHLAAQTLSAPEHITYAKTAKNQLTFQEWAARFKEAVLPYGWITTAERNMATLAPLAQNLATIPCFVDKVRSYVALLEDADSALPDTYVAAFVRQNMHPTVHADMERDHTEKEL</sequence>
<organism evidence="1 2">
    <name type="scientific">Cryptococcus gattii serotype B (strain WM276 / ATCC MYA-4071)</name>
    <name type="common">Filobasidiella gattii</name>
    <name type="synonym">Cryptococcus bacillisporus</name>
    <dbReference type="NCBI Taxonomy" id="367775"/>
    <lineage>
        <taxon>Eukaryota</taxon>
        <taxon>Fungi</taxon>
        <taxon>Dikarya</taxon>
        <taxon>Basidiomycota</taxon>
        <taxon>Agaricomycotina</taxon>
        <taxon>Tremellomycetes</taxon>
        <taxon>Tremellales</taxon>
        <taxon>Cryptococcaceae</taxon>
        <taxon>Cryptococcus</taxon>
        <taxon>Cryptococcus gattii species complex</taxon>
    </lineage>
</organism>
<name>E6QZN4_CRYGW</name>
<dbReference type="Proteomes" id="UP000007805">
    <property type="component" value="Chromosome A"/>
</dbReference>
<dbReference type="AlphaFoldDB" id="E6QZN4"/>
<proteinExistence type="predicted"/>